<dbReference type="AlphaFoldDB" id="L9ZX07"/>
<feature type="region of interest" description="Disordered" evidence="1">
    <location>
        <begin position="325"/>
        <end position="430"/>
    </location>
</feature>
<dbReference type="eggNOG" id="arCOG07561">
    <property type="taxonomic scope" value="Archaea"/>
</dbReference>
<feature type="transmembrane region" description="Helical" evidence="2">
    <location>
        <begin position="25"/>
        <end position="46"/>
    </location>
</feature>
<dbReference type="InterPro" id="IPR055966">
    <property type="entry name" value="DUF7544"/>
</dbReference>
<organism evidence="3 4">
    <name type="scientific">Natrinema altunense (strain JCM 12890 / CGMCC 1.3731 / AJ2)</name>
    <dbReference type="NCBI Taxonomy" id="1227494"/>
    <lineage>
        <taxon>Archaea</taxon>
        <taxon>Methanobacteriati</taxon>
        <taxon>Methanobacteriota</taxon>
        <taxon>Stenosarchaea group</taxon>
        <taxon>Halobacteria</taxon>
        <taxon>Halobacteriales</taxon>
        <taxon>Natrialbaceae</taxon>
        <taxon>Natrinema</taxon>
    </lineage>
</organism>
<gene>
    <name evidence="3" type="ORF">C485_03703</name>
</gene>
<dbReference type="RefSeq" id="WP_007108119.1">
    <property type="nucleotide sequence ID" value="NZ_AOIK01000012.1"/>
</dbReference>
<dbReference type="eggNOG" id="arCOG04706">
    <property type="taxonomic scope" value="Archaea"/>
</dbReference>
<evidence type="ECO:0000313" key="4">
    <source>
        <dbReference type="Proteomes" id="UP000011511"/>
    </source>
</evidence>
<dbReference type="Proteomes" id="UP000011511">
    <property type="component" value="Unassembled WGS sequence"/>
</dbReference>
<name>L9ZX07_NATA2</name>
<feature type="compositionally biased region" description="Basic and acidic residues" evidence="1">
    <location>
        <begin position="366"/>
        <end position="378"/>
    </location>
</feature>
<feature type="compositionally biased region" description="Basic and acidic residues" evidence="1">
    <location>
        <begin position="350"/>
        <end position="359"/>
    </location>
</feature>
<feature type="transmembrane region" description="Helical" evidence="2">
    <location>
        <begin position="248"/>
        <end position="265"/>
    </location>
</feature>
<keyword evidence="4" id="KW-1185">Reference proteome</keyword>
<accession>L9ZX07</accession>
<dbReference type="Pfam" id="PF24400">
    <property type="entry name" value="DUF7544"/>
    <property type="match status" value="1"/>
</dbReference>
<proteinExistence type="predicted"/>
<reference evidence="3 4" key="1">
    <citation type="journal article" date="2014" name="PLoS Genet.">
        <title>Phylogenetically driven sequencing of extremely halophilic archaea reveals strategies for static and dynamic osmo-response.</title>
        <authorList>
            <person name="Becker E.A."/>
            <person name="Seitzer P.M."/>
            <person name="Tritt A."/>
            <person name="Larsen D."/>
            <person name="Krusor M."/>
            <person name="Yao A.I."/>
            <person name="Wu D."/>
            <person name="Madern D."/>
            <person name="Eisen J.A."/>
            <person name="Darling A.E."/>
            <person name="Facciotti M.T."/>
        </authorList>
    </citation>
    <scope>NUCLEOTIDE SEQUENCE [LARGE SCALE GENOMIC DNA]</scope>
    <source>
        <strain evidence="3 4">JCM 12890</strain>
    </source>
</reference>
<sequence length="430" mass="47136">MDAIDDLGDAIDVTRNRLTPFRTGTWLRLALIVFFVSSLGLGGPTIPGGDTGTVTDDPTVEEQPQELGGVAGEELLFWVLAIVAIVLLLWLLYEFISAVMEFVFLESLRSSEVHVRRYFSANLGKGLWLFLFRFGLRVLLAVVTIAPAAVLLLSMESGLDGFSMGLLLLYLLYVIVLGLLYVIAMRFTTEFVAPIMLLTDRGVRDGWGRFWSTMTANWSDYVVYLLLVWILQFVIGIAATIIIGLSGLLLAIPFVIVGVLLVLAFDAAGLVLAILLGVVGLVLFLLLATLLYVPVETYFRYYALLLLGDTDADLDLIPDRRGAVRGGGPVDGGDRGGGNGPAGFGGTDPDTDRSSDRRGATGWDDPSGRNDDRGDASRWDSPSDWDDDRDKTGGWNDDRDETGGWDDDHDDTESREDQSDDRDEDDDYGW</sequence>
<dbReference type="EMBL" id="AOIK01000012">
    <property type="protein sequence ID" value="ELY90122.1"/>
    <property type="molecule type" value="Genomic_DNA"/>
</dbReference>
<evidence type="ECO:0000256" key="2">
    <source>
        <dbReference type="SAM" id="Phobius"/>
    </source>
</evidence>
<feature type="compositionally biased region" description="Gly residues" evidence="1">
    <location>
        <begin position="325"/>
        <end position="346"/>
    </location>
</feature>
<evidence type="ECO:0008006" key="5">
    <source>
        <dbReference type="Google" id="ProtNLM"/>
    </source>
</evidence>
<feature type="transmembrane region" description="Helical" evidence="2">
    <location>
        <begin position="221"/>
        <end position="242"/>
    </location>
</feature>
<evidence type="ECO:0000256" key="1">
    <source>
        <dbReference type="SAM" id="MobiDB-lite"/>
    </source>
</evidence>
<feature type="transmembrane region" description="Helical" evidence="2">
    <location>
        <begin position="75"/>
        <end position="105"/>
    </location>
</feature>
<feature type="transmembrane region" description="Helical" evidence="2">
    <location>
        <begin position="272"/>
        <end position="293"/>
    </location>
</feature>
<comment type="caution">
    <text evidence="3">The sequence shown here is derived from an EMBL/GenBank/DDBJ whole genome shotgun (WGS) entry which is preliminary data.</text>
</comment>
<protein>
    <recommendedName>
        <fullName evidence="5">Glycerophosphoryl diester phosphodiesterase membrane domain-containing protein</fullName>
    </recommendedName>
</protein>
<evidence type="ECO:0000313" key="3">
    <source>
        <dbReference type="EMBL" id="ELY90122.1"/>
    </source>
</evidence>
<feature type="transmembrane region" description="Helical" evidence="2">
    <location>
        <begin position="126"/>
        <end position="150"/>
    </location>
</feature>
<keyword evidence="2" id="KW-0472">Membrane</keyword>
<feature type="transmembrane region" description="Helical" evidence="2">
    <location>
        <begin position="162"/>
        <end position="184"/>
    </location>
</feature>
<keyword evidence="2" id="KW-0812">Transmembrane</keyword>
<dbReference type="PATRIC" id="fig|1227494.3.peg.739"/>
<feature type="compositionally biased region" description="Acidic residues" evidence="1">
    <location>
        <begin position="398"/>
        <end position="430"/>
    </location>
</feature>
<keyword evidence="2" id="KW-1133">Transmembrane helix</keyword>